<evidence type="ECO:0000256" key="1">
    <source>
        <dbReference type="ARBA" id="ARBA00001232"/>
    </source>
</evidence>
<dbReference type="RefSeq" id="WP_213169355.1">
    <property type="nucleotide sequence ID" value="NZ_CP058559.1"/>
</dbReference>
<dbReference type="Proteomes" id="UP000516160">
    <property type="component" value="Chromosome"/>
</dbReference>
<comment type="subcellular location">
    <subcellularLocation>
        <location evidence="10">Cytoplasm</location>
    </subcellularLocation>
    <text evidence="10">Associated with the membrane possibly through PlsY.</text>
</comment>
<dbReference type="GO" id="GO:0005737">
    <property type="term" value="C:cytoplasm"/>
    <property type="evidence" value="ECO:0007669"/>
    <property type="project" value="UniProtKB-SubCell"/>
</dbReference>
<keyword evidence="7 10" id="KW-1208">Phospholipid metabolism</keyword>
<dbReference type="InterPro" id="IPR003664">
    <property type="entry name" value="FA_synthesis"/>
</dbReference>
<evidence type="ECO:0000256" key="2">
    <source>
        <dbReference type="ARBA" id="ARBA00022490"/>
    </source>
</evidence>
<accession>A0A7G9WDI3</accession>
<proteinExistence type="inferred from homology"/>
<dbReference type="AlphaFoldDB" id="A0A7G9WDI3"/>
<evidence type="ECO:0000256" key="9">
    <source>
        <dbReference type="ARBA" id="ARBA00046608"/>
    </source>
</evidence>
<dbReference type="EMBL" id="CP058559">
    <property type="protein sequence ID" value="QNO16745.1"/>
    <property type="molecule type" value="Genomic_DNA"/>
</dbReference>
<evidence type="ECO:0000313" key="11">
    <source>
        <dbReference type="EMBL" id="QNO16745.1"/>
    </source>
</evidence>
<dbReference type="Gene3D" id="3.40.718.10">
    <property type="entry name" value="Isopropylmalate Dehydrogenase"/>
    <property type="match status" value="1"/>
</dbReference>
<comment type="function">
    <text evidence="10">Catalyzes the reversible formation of acyl-phosphate (acyl-PO(4)) from acyl-[acyl-carrier-protein] (acyl-ACP). This enzyme utilizes acyl-ACP as fatty acyl donor, but not acyl-CoA.</text>
</comment>
<evidence type="ECO:0000256" key="5">
    <source>
        <dbReference type="ARBA" id="ARBA00023098"/>
    </source>
</evidence>
<comment type="pathway">
    <text evidence="10">Lipid metabolism; phospholipid metabolism.</text>
</comment>
<comment type="subunit">
    <text evidence="9 10">Homodimer. Probably interacts with PlsY.</text>
</comment>
<dbReference type="GO" id="GO:0006633">
    <property type="term" value="P:fatty acid biosynthetic process"/>
    <property type="evidence" value="ECO:0007669"/>
    <property type="project" value="UniProtKB-UniRule"/>
</dbReference>
<dbReference type="HAMAP" id="MF_00019">
    <property type="entry name" value="PlsX"/>
    <property type="match status" value="1"/>
</dbReference>
<keyword evidence="11" id="KW-0012">Acyltransferase</keyword>
<dbReference type="EC" id="2.3.1.274" evidence="8 10"/>
<dbReference type="PANTHER" id="PTHR30100:SF1">
    <property type="entry name" value="PHOSPHATE ACYLTRANSFERASE"/>
    <property type="match status" value="1"/>
</dbReference>
<sequence length="332" mass="35342">MKIALDVMGGDNAPYSIIDGGLDALKEDNEIYIFFVGPKETIEEHIASKNFSGISGRYEIIDAQDVITNDDKPVEAVRVKKESSLVKAVTLVKSGLADSVVTAGNTGAFMAAGFFVLGRIKGISRPALAPIFPAQGGRHTVVLDIGANMDATSENLVQYAKMGSIYAEAVFRIEKPKVGLLNIGVEEGKGNEVTKAAYELLKNETDINFIGNVEAREVPMGAADVIVCDGFVGNVMLKFMEGLASSIFSTLKEELTAGFFRKLGALTLKPAFNGFKKKMDYSEHGGAPLLGVKGACVKSHGSSDAKAIKNAILKQGKGMVKEGVLKKFNKGI</sequence>
<evidence type="ECO:0000256" key="7">
    <source>
        <dbReference type="ARBA" id="ARBA00023264"/>
    </source>
</evidence>
<dbReference type="Pfam" id="PF02504">
    <property type="entry name" value="FA_synthesis"/>
    <property type="match status" value="1"/>
</dbReference>
<evidence type="ECO:0000256" key="3">
    <source>
        <dbReference type="ARBA" id="ARBA00022516"/>
    </source>
</evidence>
<keyword evidence="2 10" id="KW-0963">Cytoplasm</keyword>
<dbReference type="UniPathway" id="UPA00085"/>
<keyword evidence="3 10" id="KW-0444">Lipid biosynthesis</keyword>
<keyword evidence="6 10" id="KW-0594">Phospholipid biosynthesis</keyword>
<dbReference type="GO" id="GO:0043811">
    <property type="term" value="F:phosphate:acyl-[acyl carrier protein] acyltransferase activity"/>
    <property type="evidence" value="ECO:0007669"/>
    <property type="project" value="UniProtKB-UniRule"/>
</dbReference>
<gene>
    <name evidence="10 11" type="primary">plsX</name>
    <name evidence="11" type="ORF">HYG86_17145</name>
</gene>
<evidence type="ECO:0000256" key="6">
    <source>
        <dbReference type="ARBA" id="ARBA00023209"/>
    </source>
</evidence>
<evidence type="ECO:0000313" key="12">
    <source>
        <dbReference type="Proteomes" id="UP000516160"/>
    </source>
</evidence>
<dbReference type="InterPro" id="IPR012281">
    <property type="entry name" value="Phospholipid_synth_PlsX-like"/>
</dbReference>
<protein>
    <recommendedName>
        <fullName evidence="8 10">Phosphate acyltransferase</fullName>
        <ecNumber evidence="8 10">2.3.1.274</ecNumber>
    </recommendedName>
    <alternativeName>
        <fullName evidence="10">Acyl-ACP phosphotransacylase</fullName>
    </alternativeName>
    <alternativeName>
        <fullName evidence="10">Acyl-[acyl-carrier-protein]--phosphate acyltransferase</fullName>
    </alternativeName>
    <alternativeName>
        <fullName evidence="10">Phosphate-acyl-ACP acyltransferase</fullName>
    </alternativeName>
</protein>
<dbReference type="PIRSF" id="PIRSF002465">
    <property type="entry name" value="Phsphlp_syn_PlsX"/>
    <property type="match status" value="1"/>
</dbReference>
<evidence type="ECO:0000256" key="8">
    <source>
        <dbReference type="ARBA" id="ARBA00024069"/>
    </source>
</evidence>
<keyword evidence="5 10" id="KW-0443">Lipid metabolism</keyword>
<evidence type="ECO:0000256" key="10">
    <source>
        <dbReference type="HAMAP-Rule" id="MF_00019"/>
    </source>
</evidence>
<keyword evidence="12" id="KW-1185">Reference proteome</keyword>
<dbReference type="NCBIfam" id="TIGR00182">
    <property type="entry name" value="plsX"/>
    <property type="match status" value="1"/>
</dbReference>
<dbReference type="SUPFAM" id="SSF53659">
    <property type="entry name" value="Isocitrate/Isopropylmalate dehydrogenase-like"/>
    <property type="match status" value="1"/>
</dbReference>
<dbReference type="KEGG" id="acae:HYG86_17145"/>
<dbReference type="GO" id="GO:0008654">
    <property type="term" value="P:phospholipid biosynthetic process"/>
    <property type="evidence" value="ECO:0007669"/>
    <property type="project" value="UniProtKB-KW"/>
</dbReference>
<comment type="similarity">
    <text evidence="10">Belongs to the PlsX family.</text>
</comment>
<keyword evidence="4 10" id="KW-0808">Transferase</keyword>
<organism evidence="11 12">
    <name type="scientific">Alkalicella caledoniensis</name>
    <dbReference type="NCBI Taxonomy" id="2731377"/>
    <lineage>
        <taxon>Bacteria</taxon>
        <taxon>Bacillati</taxon>
        <taxon>Bacillota</taxon>
        <taxon>Clostridia</taxon>
        <taxon>Eubacteriales</taxon>
        <taxon>Proteinivoracaceae</taxon>
        <taxon>Alkalicella</taxon>
    </lineage>
</organism>
<comment type="catalytic activity">
    <reaction evidence="1 10">
        <text>a fatty acyl-[ACP] + phosphate = an acyl phosphate + holo-[ACP]</text>
        <dbReference type="Rhea" id="RHEA:42292"/>
        <dbReference type="Rhea" id="RHEA-COMP:9685"/>
        <dbReference type="Rhea" id="RHEA-COMP:14125"/>
        <dbReference type="ChEBI" id="CHEBI:43474"/>
        <dbReference type="ChEBI" id="CHEBI:59918"/>
        <dbReference type="ChEBI" id="CHEBI:64479"/>
        <dbReference type="ChEBI" id="CHEBI:138651"/>
        <dbReference type="EC" id="2.3.1.274"/>
    </reaction>
</comment>
<dbReference type="PANTHER" id="PTHR30100">
    <property type="entry name" value="FATTY ACID/PHOSPHOLIPID SYNTHESIS PROTEIN PLSX"/>
    <property type="match status" value="1"/>
</dbReference>
<evidence type="ECO:0000256" key="4">
    <source>
        <dbReference type="ARBA" id="ARBA00022679"/>
    </source>
</evidence>
<name>A0A7G9WDI3_ALKCA</name>
<reference evidence="11 12" key="1">
    <citation type="submission" date="2020-07" db="EMBL/GenBank/DDBJ databases">
        <title>Alkalicella. sp. LB2 genome.</title>
        <authorList>
            <person name="Postec A."/>
            <person name="Quemeneur M."/>
        </authorList>
    </citation>
    <scope>NUCLEOTIDE SEQUENCE [LARGE SCALE GENOMIC DNA]</scope>
    <source>
        <strain evidence="11 12">LB2</strain>
    </source>
</reference>